<evidence type="ECO:0000256" key="2">
    <source>
        <dbReference type="ARBA" id="ARBA00022603"/>
    </source>
</evidence>
<dbReference type="EC" id="2.1.1.-" evidence="6"/>
<dbReference type="InterPro" id="IPR019614">
    <property type="entry name" value="SAM-dep_methyl-trfase"/>
</dbReference>
<dbReference type="RefSeq" id="WP_210221888.1">
    <property type="nucleotide sequence ID" value="NZ_CP072801.1"/>
</dbReference>
<dbReference type="Gene3D" id="2.60.40.1180">
    <property type="entry name" value="Golgi alpha-mannosidase II"/>
    <property type="match status" value="1"/>
</dbReference>
<dbReference type="Gene3D" id="3.40.50.150">
    <property type="entry name" value="Vaccinia Virus protein VP39"/>
    <property type="match status" value="1"/>
</dbReference>
<accession>A0ABX7WSK7</accession>
<reference evidence="6 7" key="1">
    <citation type="submission" date="2021-04" db="EMBL/GenBank/DDBJ databases">
        <title>Genomics, taxonomy and metabolism of representatives of sulfur bacteria of the genus Thiothrix: Thiothrix fructosivorans QT, Thiothrix unzii A1T and three new species, Thiothrix subterranea sp. nov., Thiothrix litoralis sp. nov. and 'Candidatus Thiothrix anitrata' sp. nov.</title>
        <authorList>
            <person name="Ravin N.V."/>
            <person name="Smolyakov D."/>
            <person name="Rudenko T.S."/>
            <person name="Mardanov A.V."/>
            <person name="Beletsky A.V."/>
            <person name="Markov N.D."/>
            <person name="Fomenkov A.I."/>
            <person name="Roberts R.J."/>
            <person name="Karnachuk O.V."/>
            <person name="Novikov A."/>
            <person name="Grabovich M.Y."/>
        </authorList>
    </citation>
    <scope>NUCLEOTIDE SEQUENCE [LARGE SCALE GENOMIC DNA]</scope>
    <source>
        <strain evidence="6 7">AS</strain>
    </source>
</reference>
<dbReference type="PANTHER" id="PTHR43042">
    <property type="entry name" value="SAM-DEPENDENT METHYLTRANSFERASE"/>
    <property type="match status" value="1"/>
</dbReference>
<feature type="domain" description="S-adenosylmethionine-dependent methyltransferase" evidence="5">
    <location>
        <begin position="76"/>
        <end position="239"/>
    </location>
</feature>
<dbReference type="SUPFAM" id="SSF53335">
    <property type="entry name" value="S-adenosyl-L-methionine-dependent methyltransferases"/>
    <property type="match status" value="1"/>
</dbReference>
<gene>
    <name evidence="6" type="ORF">J9253_15920</name>
</gene>
<evidence type="ECO:0000313" key="7">
    <source>
        <dbReference type="Proteomes" id="UP000672039"/>
    </source>
</evidence>
<protein>
    <submittedName>
        <fullName evidence="6">Class I SAM-dependent methyltransferase</fullName>
        <ecNumber evidence="6">2.1.1.-</ecNumber>
    </submittedName>
</protein>
<evidence type="ECO:0000313" key="6">
    <source>
        <dbReference type="EMBL" id="QTR45478.1"/>
    </source>
</evidence>
<evidence type="ECO:0000256" key="4">
    <source>
        <dbReference type="ARBA" id="ARBA00022691"/>
    </source>
</evidence>
<keyword evidence="2 6" id="KW-0489">Methyltransferase</keyword>
<dbReference type="EMBL" id="CP072801">
    <property type="protein sequence ID" value="QTR45478.1"/>
    <property type="molecule type" value="Genomic_DNA"/>
</dbReference>
<evidence type="ECO:0000256" key="1">
    <source>
        <dbReference type="ARBA" id="ARBA00022552"/>
    </source>
</evidence>
<dbReference type="Pfam" id="PF10672">
    <property type="entry name" value="Methyltrans_SAM"/>
    <property type="match status" value="1"/>
</dbReference>
<name>A0ABX7WSK7_9GAMM</name>
<organism evidence="6 7">
    <name type="scientific">Thiothrix litoralis</name>
    <dbReference type="NCBI Taxonomy" id="2891210"/>
    <lineage>
        <taxon>Bacteria</taxon>
        <taxon>Pseudomonadati</taxon>
        <taxon>Pseudomonadota</taxon>
        <taxon>Gammaproteobacteria</taxon>
        <taxon>Thiotrichales</taxon>
        <taxon>Thiotrichaceae</taxon>
        <taxon>Thiothrix</taxon>
    </lineage>
</organism>
<sequence>MNQRLYTQGWDDYELLDAGDGKKLERWGKILTIRPEVQAYFKPGMSYSDWRTQAHWEFIETDKHSGTWQALRDAAPTTWEIGYQRLRFQLELTRFKHLGLFPEQRSNWDFIAERLPADGRFLNLFAYTGAASCVARQTGAETLHVDSIKQLLTWAHTNMERSGLADIKWVREDALKFVERELKRGRHYQGIIMDPPAWGLGKKGEKWKLDNKLEALLEGVQGLLAQDSFLILNTYSPTIGLLDIARLAHQYFRPQDCELRELWMQTSTGKELFYGNLLRVSSGQSH</sequence>
<proteinExistence type="predicted"/>
<keyword evidence="4" id="KW-0949">S-adenosyl-L-methionine</keyword>
<evidence type="ECO:0000259" key="5">
    <source>
        <dbReference type="Pfam" id="PF10672"/>
    </source>
</evidence>
<dbReference type="InterPro" id="IPR029063">
    <property type="entry name" value="SAM-dependent_MTases_sf"/>
</dbReference>
<dbReference type="Proteomes" id="UP000672039">
    <property type="component" value="Chromosome"/>
</dbReference>
<keyword evidence="1" id="KW-0698">rRNA processing</keyword>
<keyword evidence="7" id="KW-1185">Reference proteome</keyword>
<dbReference type="GO" id="GO:0008168">
    <property type="term" value="F:methyltransferase activity"/>
    <property type="evidence" value="ECO:0007669"/>
    <property type="project" value="UniProtKB-KW"/>
</dbReference>
<keyword evidence="3 6" id="KW-0808">Transferase</keyword>
<evidence type="ECO:0000256" key="3">
    <source>
        <dbReference type="ARBA" id="ARBA00022679"/>
    </source>
</evidence>
<dbReference type="PANTHER" id="PTHR43042:SF2">
    <property type="entry name" value="SAM-DEPENDENT METHYLTRANSFERASE"/>
    <property type="match status" value="1"/>
</dbReference>
<dbReference type="GO" id="GO:0032259">
    <property type="term" value="P:methylation"/>
    <property type="evidence" value="ECO:0007669"/>
    <property type="project" value="UniProtKB-KW"/>
</dbReference>
<dbReference type="InterPro" id="IPR013780">
    <property type="entry name" value="Glyco_hydro_b"/>
</dbReference>